<dbReference type="PANTHER" id="PTHR30093">
    <property type="entry name" value="GENERAL SECRETION PATHWAY PROTEIN G"/>
    <property type="match status" value="1"/>
</dbReference>
<dbReference type="EMBL" id="LR796237">
    <property type="protein sequence ID" value="CAB4129718.1"/>
    <property type="molecule type" value="Genomic_DNA"/>
</dbReference>
<protein>
    <submittedName>
        <fullName evidence="2">PulG Type II secretory pathway, pseudopilin PulG</fullName>
    </submittedName>
</protein>
<dbReference type="PROSITE" id="PS00409">
    <property type="entry name" value="PROKAR_NTER_METHYL"/>
    <property type="match status" value="1"/>
</dbReference>
<dbReference type="InterPro" id="IPR045584">
    <property type="entry name" value="Pilin-like"/>
</dbReference>
<dbReference type="SUPFAM" id="SSF54523">
    <property type="entry name" value="Pili subunits"/>
    <property type="match status" value="1"/>
</dbReference>
<keyword evidence="1" id="KW-0812">Transmembrane</keyword>
<dbReference type="Gene3D" id="3.30.700.10">
    <property type="entry name" value="Glycoprotein, Type 4 Pilin"/>
    <property type="match status" value="1"/>
</dbReference>
<gene>
    <name evidence="2" type="ORF">UFOVP116_92</name>
</gene>
<dbReference type="InterPro" id="IPR012902">
    <property type="entry name" value="N_methyl_site"/>
</dbReference>
<evidence type="ECO:0000313" key="2">
    <source>
        <dbReference type="EMBL" id="CAB4129718.1"/>
    </source>
</evidence>
<proteinExistence type="predicted"/>
<feature type="transmembrane region" description="Helical" evidence="1">
    <location>
        <begin position="6"/>
        <end position="27"/>
    </location>
</feature>
<keyword evidence="1" id="KW-1133">Transmembrane helix</keyword>
<accession>A0A6J5L4N3</accession>
<dbReference type="NCBIfam" id="TIGR02532">
    <property type="entry name" value="IV_pilin_GFxxxE"/>
    <property type="match status" value="1"/>
</dbReference>
<reference evidence="2" key="1">
    <citation type="submission" date="2020-04" db="EMBL/GenBank/DDBJ databases">
        <authorList>
            <person name="Chiriac C."/>
            <person name="Salcher M."/>
            <person name="Ghai R."/>
            <person name="Kavagutti S V."/>
        </authorList>
    </citation>
    <scope>NUCLEOTIDE SEQUENCE</scope>
</reference>
<organism evidence="2">
    <name type="scientific">uncultured Caudovirales phage</name>
    <dbReference type="NCBI Taxonomy" id="2100421"/>
    <lineage>
        <taxon>Viruses</taxon>
        <taxon>Duplodnaviria</taxon>
        <taxon>Heunggongvirae</taxon>
        <taxon>Uroviricota</taxon>
        <taxon>Caudoviricetes</taxon>
        <taxon>Peduoviridae</taxon>
        <taxon>Maltschvirus</taxon>
        <taxon>Maltschvirus maltsch</taxon>
    </lineage>
</organism>
<keyword evidence="1" id="KW-0472">Membrane</keyword>
<dbReference type="Pfam" id="PF07963">
    <property type="entry name" value="N_methyl"/>
    <property type="match status" value="1"/>
</dbReference>
<name>A0A6J5L4N3_9CAUD</name>
<evidence type="ECO:0000256" key="1">
    <source>
        <dbReference type="SAM" id="Phobius"/>
    </source>
</evidence>
<sequence>MNKQKGFTLVEIAIVLVIIGLLLGGVLKGQEMIDNARIKNIVNDFKAIQTANNAYLDRYKAMPGDEPAATMTGRGWAGTAVPAVAGNGVWAITLAQTFTNGGDQPAVWRALRASGLMTGDAAAPATVAGLMAHGGAGLFGLTAGPAYGMGGPLVCISGLTTKQVAAMDLMIDGAGAANNTGSFRAATGAANPLIPVAAAPAATTYDESLATRWTACIPL</sequence>